<evidence type="ECO:0000313" key="2">
    <source>
        <dbReference type="Proteomes" id="UP000078046"/>
    </source>
</evidence>
<dbReference type="AlphaFoldDB" id="A0A177AS65"/>
<gene>
    <name evidence="1" type="ORF">A3Q56_07453</name>
</gene>
<dbReference type="Proteomes" id="UP000078046">
    <property type="component" value="Unassembled WGS sequence"/>
</dbReference>
<evidence type="ECO:0000313" key="1">
    <source>
        <dbReference type="EMBL" id="OAF64838.1"/>
    </source>
</evidence>
<organism evidence="1 2">
    <name type="scientific">Intoshia linei</name>
    <dbReference type="NCBI Taxonomy" id="1819745"/>
    <lineage>
        <taxon>Eukaryota</taxon>
        <taxon>Metazoa</taxon>
        <taxon>Spiralia</taxon>
        <taxon>Lophotrochozoa</taxon>
        <taxon>Mesozoa</taxon>
        <taxon>Orthonectida</taxon>
        <taxon>Rhopaluridae</taxon>
        <taxon>Intoshia</taxon>
    </lineage>
</organism>
<proteinExistence type="predicted"/>
<dbReference type="EMBL" id="LWCA01001586">
    <property type="protein sequence ID" value="OAF64838.1"/>
    <property type="molecule type" value="Genomic_DNA"/>
</dbReference>
<comment type="caution">
    <text evidence="1">The sequence shown here is derived from an EMBL/GenBank/DDBJ whole genome shotgun (WGS) entry which is preliminary data.</text>
</comment>
<protein>
    <submittedName>
        <fullName evidence="1">Uncharacterized protein</fullName>
    </submittedName>
</protein>
<keyword evidence="2" id="KW-1185">Reference proteome</keyword>
<reference evidence="1 2" key="1">
    <citation type="submission" date="2016-04" db="EMBL/GenBank/DDBJ databases">
        <title>The genome of Intoshia linei affirms orthonectids as highly simplified spiralians.</title>
        <authorList>
            <person name="Mikhailov K.V."/>
            <person name="Slusarev G.S."/>
            <person name="Nikitin M.A."/>
            <person name="Logacheva M.D."/>
            <person name="Penin A."/>
            <person name="Aleoshin V."/>
            <person name="Panchin Y.V."/>
        </authorList>
    </citation>
    <scope>NUCLEOTIDE SEQUENCE [LARGE SCALE GENOMIC DNA]</scope>
    <source>
        <strain evidence="1">Intl2013</strain>
        <tissue evidence="1">Whole animal</tissue>
    </source>
</reference>
<accession>A0A177AS65</accession>
<sequence>MNFKNPCNISNYRCNSRRIYCLKVFILNLDRTEIMIEASLWEHLEYCLRPVISPKYPKPYCCLMKHWNKTIQFMDISFTNEISERSFGLINNVVPTCKNFKTLENRV</sequence>
<dbReference type="OrthoDB" id="8052599at2759"/>
<name>A0A177AS65_9BILA</name>